<reference evidence="2" key="1">
    <citation type="journal article" date="2019" name="Int. J. Syst. Evol. Microbiol.">
        <title>The Global Catalogue of Microorganisms (GCM) 10K type strain sequencing project: providing services to taxonomists for standard genome sequencing and annotation.</title>
        <authorList>
            <consortium name="The Broad Institute Genomics Platform"/>
            <consortium name="The Broad Institute Genome Sequencing Center for Infectious Disease"/>
            <person name="Wu L."/>
            <person name="Ma J."/>
        </authorList>
    </citation>
    <scope>NUCLEOTIDE SEQUENCE [LARGE SCALE GENOMIC DNA]</scope>
    <source>
        <strain evidence="2">JCM 17494</strain>
    </source>
</reference>
<name>A0ABP7AH28_9PSEU</name>
<dbReference type="SUPFAM" id="SSF55961">
    <property type="entry name" value="Bet v1-like"/>
    <property type="match status" value="1"/>
</dbReference>
<sequence>MSKFEYEHNVEGPGSVDAVWELWSDVSRWPEWDPSLESVTFDGPFAEGATGTLVIKGQGPIDFVLTGIEEKAGFVDETSVPGALIRFGHRVEELPEGRLRVSYDVVIEGPAAQALGPVVTADLPQALELLVKLAS</sequence>
<evidence type="ECO:0000313" key="2">
    <source>
        <dbReference type="Proteomes" id="UP001500711"/>
    </source>
</evidence>
<dbReference type="Gene3D" id="3.30.530.20">
    <property type="match status" value="1"/>
</dbReference>
<dbReference type="Pfam" id="PF10604">
    <property type="entry name" value="Polyketide_cyc2"/>
    <property type="match status" value="1"/>
</dbReference>
<evidence type="ECO:0000313" key="1">
    <source>
        <dbReference type="EMBL" id="GAA3631883.1"/>
    </source>
</evidence>
<proteinExistence type="predicted"/>
<organism evidence="1 2">
    <name type="scientific">Lentzea roselyniae</name>
    <dbReference type="NCBI Taxonomy" id="531940"/>
    <lineage>
        <taxon>Bacteria</taxon>
        <taxon>Bacillati</taxon>
        <taxon>Actinomycetota</taxon>
        <taxon>Actinomycetes</taxon>
        <taxon>Pseudonocardiales</taxon>
        <taxon>Pseudonocardiaceae</taxon>
        <taxon>Lentzea</taxon>
    </lineage>
</organism>
<accession>A0ABP7AH28</accession>
<gene>
    <name evidence="1" type="ORF">GCM10022267_18500</name>
</gene>
<dbReference type="EMBL" id="BAABBE010000004">
    <property type="protein sequence ID" value="GAA3631883.1"/>
    <property type="molecule type" value="Genomic_DNA"/>
</dbReference>
<keyword evidence="2" id="KW-1185">Reference proteome</keyword>
<dbReference type="Proteomes" id="UP001500711">
    <property type="component" value="Unassembled WGS sequence"/>
</dbReference>
<comment type="caution">
    <text evidence="1">The sequence shown here is derived from an EMBL/GenBank/DDBJ whole genome shotgun (WGS) entry which is preliminary data.</text>
</comment>
<dbReference type="InterPro" id="IPR019587">
    <property type="entry name" value="Polyketide_cyclase/dehydratase"/>
</dbReference>
<protein>
    <submittedName>
        <fullName evidence="1">SRPBCC family protein</fullName>
    </submittedName>
</protein>
<dbReference type="RefSeq" id="WP_346129015.1">
    <property type="nucleotide sequence ID" value="NZ_BAABBE010000004.1"/>
</dbReference>
<dbReference type="InterPro" id="IPR023393">
    <property type="entry name" value="START-like_dom_sf"/>
</dbReference>